<gene>
    <name evidence="1" type="ORF">Dasosvirus4_27</name>
</gene>
<sequence length="186" mass="19931">MSKCNGCGECGKCQELKCCVEGALCAEKNILSSIISLVGSIFEFVITYEMILFNKSNCCISNLKILDSLFGTASISNANLSINTVTVTASSKCGSCNIVPQTDDTKLKQGILLDDSKSSISRCSACSIIVTLRGEFQGLESSTSTKTELQNTALITGNIKKNRCDCIPILPVYVKSGIINFRNNTV</sequence>
<dbReference type="EMBL" id="MK072045">
    <property type="protein sequence ID" value="AYV77506.1"/>
    <property type="molecule type" value="Genomic_DNA"/>
</dbReference>
<evidence type="ECO:0000313" key="1">
    <source>
        <dbReference type="EMBL" id="AYV77506.1"/>
    </source>
</evidence>
<accession>A0A3G4ZRG9</accession>
<protein>
    <submittedName>
        <fullName evidence="1">Uncharacterized protein</fullName>
    </submittedName>
</protein>
<organism evidence="1">
    <name type="scientific">Dasosvirus sp</name>
    <dbReference type="NCBI Taxonomy" id="2487764"/>
    <lineage>
        <taxon>Viruses</taxon>
        <taxon>Varidnaviria</taxon>
        <taxon>Bamfordvirae</taxon>
        <taxon>Nucleocytoviricota</taxon>
        <taxon>Megaviricetes</taxon>
        <taxon>Imitervirales</taxon>
        <taxon>Mimiviridae</taxon>
        <taxon>Klosneuvirinae</taxon>
    </lineage>
</organism>
<proteinExistence type="predicted"/>
<name>A0A3G4ZRG9_9VIRU</name>
<reference evidence="1" key="1">
    <citation type="submission" date="2018-10" db="EMBL/GenBank/DDBJ databases">
        <title>Hidden diversity of soil giant viruses.</title>
        <authorList>
            <person name="Schulz F."/>
            <person name="Alteio L."/>
            <person name="Goudeau D."/>
            <person name="Ryan E.M."/>
            <person name="Malmstrom R.R."/>
            <person name="Blanchard J."/>
            <person name="Woyke T."/>
        </authorList>
    </citation>
    <scope>NUCLEOTIDE SEQUENCE</scope>
    <source>
        <strain evidence="1">DSV1</strain>
    </source>
</reference>